<gene>
    <name evidence="1" type="ORF">L6452_35586</name>
</gene>
<protein>
    <submittedName>
        <fullName evidence="1">Uncharacterized protein</fullName>
    </submittedName>
</protein>
<evidence type="ECO:0000313" key="1">
    <source>
        <dbReference type="EMBL" id="KAI3680810.1"/>
    </source>
</evidence>
<reference evidence="1 2" key="2">
    <citation type="journal article" date="2022" name="Mol. Ecol. Resour.">
        <title>The genomes of chicory, endive, great burdock and yacon provide insights into Asteraceae paleo-polyploidization history and plant inulin production.</title>
        <authorList>
            <person name="Fan W."/>
            <person name="Wang S."/>
            <person name="Wang H."/>
            <person name="Wang A."/>
            <person name="Jiang F."/>
            <person name="Liu H."/>
            <person name="Zhao H."/>
            <person name="Xu D."/>
            <person name="Zhang Y."/>
        </authorList>
    </citation>
    <scope>NUCLEOTIDE SEQUENCE [LARGE SCALE GENOMIC DNA]</scope>
    <source>
        <strain evidence="2">cv. Niubang</strain>
    </source>
</reference>
<evidence type="ECO:0000313" key="2">
    <source>
        <dbReference type="Proteomes" id="UP001055879"/>
    </source>
</evidence>
<proteinExistence type="predicted"/>
<accession>A0ACB8Y683</accession>
<keyword evidence="2" id="KW-1185">Reference proteome</keyword>
<comment type="caution">
    <text evidence="1">The sequence shown here is derived from an EMBL/GenBank/DDBJ whole genome shotgun (WGS) entry which is preliminary data.</text>
</comment>
<dbReference type="EMBL" id="CM042059">
    <property type="protein sequence ID" value="KAI3680810.1"/>
    <property type="molecule type" value="Genomic_DNA"/>
</dbReference>
<dbReference type="Proteomes" id="UP001055879">
    <property type="component" value="Linkage Group LG13"/>
</dbReference>
<name>A0ACB8Y683_ARCLA</name>
<sequence length="608" mass="68011">MGKQGSKQGDVSSPFASFQYQFRYQKMVQGSDPIMGRKFELLHGLRSNSMKFGSFTGGYVGKRHTWIRKHFSSIVFTVALMGFLFLLDSLMGSIFEPSVLESSPTPANLSSETLGDEGGKNVVQMYGRLTSMASGALVERELKQDESKFWEESYRQASVWSPCADRKESISAGKLQSNTGYILVSANGGLNQQRVAVCNAVAVASLLNATLVIPRFLYSNVWKDPSQFADFYQEEYFMKTLKDEVNIVKDLPPHLKSLDFKEMGSLITDSDLSKEATSDEYIEKILPLLSKNGVVHFLGYGNRLGFDPLPSELQRLRCKCNYHALKFVPKIQEIGSLLIRRIRNYDGPRNKLDKRLLGSFITGGGSNGNDMDRSPLKYLALHLRFEVDMVAYSLCNFGGGQVEKAELQAYREDHFPLLMQRLKKSRPVSAEELRSSGRCPLTPEEAALVLAALGFTSDTYIYLAGSQIYGGESRMSPLTNLYPRLITKEDLLSPSELAPFKNFSSQLAALDFIACATADVFAITDSGSQLSSLVSGFRTYYGGGHSPTLRPSKKRLAEILSMNQTIKWTDFEARVTKMITESQTVRLRGWGRSIYRQPRCPECMCKFQ</sequence>
<organism evidence="1 2">
    <name type="scientific">Arctium lappa</name>
    <name type="common">Greater burdock</name>
    <name type="synonym">Lappa major</name>
    <dbReference type="NCBI Taxonomy" id="4217"/>
    <lineage>
        <taxon>Eukaryota</taxon>
        <taxon>Viridiplantae</taxon>
        <taxon>Streptophyta</taxon>
        <taxon>Embryophyta</taxon>
        <taxon>Tracheophyta</taxon>
        <taxon>Spermatophyta</taxon>
        <taxon>Magnoliopsida</taxon>
        <taxon>eudicotyledons</taxon>
        <taxon>Gunneridae</taxon>
        <taxon>Pentapetalae</taxon>
        <taxon>asterids</taxon>
        <taxon>campanulids</taxon>
        <taxon>Asterales</taxon>
        <taxon>Asteraceae</taxon>
        <taxon>Carduoideae</taxon>
        <taxon>Cardueae</taxon>
        <taxon>Arctiinae</taxon>
        <taxon>Arctium</taxon>
    </lineage>
</organism>
<reference evidence="2" key="1">
    <citation type="journal article" date="2022" name="Mol. Ecol. Resour.">
        <title>The genomes of chicory, endive, great burdock and yacon provide insights into Asteraceae palaeo-polyploidization history and plant inulin production.</title>
        <authorList>
            <person name="Fan W."/>
            <person name="Wang S."/>
            <person name="Wang H."/>
            <person name="Wang A."/>
            <person name="Jiang F."/>
            <person name="Liu H."/>
            <person name="Zhao H."/>
            <person name="Xu D."/>
            <person name="Zhang Y."/>
        </authorList>
    </citation>
    <scope>NUCLEOTIDE SEQUENCE [LARGE SCALE GENOMIC DNA]</scope>
    <source>
        <strain evidence="2">cv. Niubang</strain>
    </source>
</reference>